<protein>
    <submittedName>
        <fullName evidence="1">Uncharacterized protein</fullName>
    </submittedName>
</protein>
<proteinExistence type="predicted"/>
<sequence length="1585" mass="177526">MQQGLRVSNDEERARLPELLSELDAADAEASVEDVESIRKIVKRLAPEKNEITGQPGVDYPALTTIPTTSFSCRGQKGGYYADLETNCQVFHICDNGRKISFLCPNGTIFQQSQLICDWWFKVDCSRSAELYEQSAEILAEEERKRLETKKMNSEFHRTNNNNNNFDQNFAGHQNGRSNPYSQSASQNQLPVHQSGKSTQFDDNQVYERQNIRQGGQSTHSNGQTFQDSSRPKDIYSKQSNRQQNQLVSNDGKSSQLNNFERGSNKFYNHQVKSSQEDEYFGSAANVNAQRQDKQSVKSTKPRTFTRQSFNNPIPKVTPAYTETTTFRTSTTSPIREFQQLAESAAFASSRGNRYRAQSSNSFNSFYSNNKGTTKSPETTQQSSTSVTGTQQDQNDPRSLAKPRGGVPAFPGPTYTPIYKPKTTTTTSPKEAATTTLRSYMNTDYFRQGSQEQSTRYNLETTTSYPQFTTKDSRTIYTTIDPWIKNTNPIPTSSNDDSFTTSNPTTQRSYNPRDFYRETTTLQPFTTTTNYENKETTTWNDDGFTGSFTTQRPVYVQGPGQTTTVPDIIYSDKATTRASSPFNDIQAQNSVRYGSPQFSTKTSEKINAYRPNEISASTQKSVGGMKDGPHEPRRTPFPYDTSITYQHGRIMSTLGPYLPFTKSYAFTSASTTSGPVYTPTSSSSVKISKTPRTSLRSENYVSSSYGKSGTRATYLPEKTTQLAVVTEKAILNNRPANEREHALDMLKSLQGLEGAVPNLDLNRVNRPKNGAEIPNSSGPSTLHSLALYFANAEDLFDNERSTDSLVNVEFFETTPYTIEEKNTSVVDLPESILTQHTIHSYAELFNLNNALENNVTGDTSYDDSDENLTDEDPSDLDIQQSEGPLSGVKKSNNTKLRELAQVFTQALSFYLKDPDTFKKVLTEIRPTEPPKDSDNEIATASQTTTEDYPSVTKEKDEVLDFSDDNNAIRRRRPTTTPLPVTNEELVDLQRETTYLPYYTPEYFSTTSSYPDESLNEAQSRYLLQPQNKKSGIQYAPSPNDKFDSKNNSELRNSKSNVNSLGGSDNSGKNYENYFPDESSSSRKNSSNTYAPYGKYVKPSDATPISDNYVASSTPATYEIAALRDYPPQNSNVRVTDNVHEELSPPRNHKPEYTDIPHSTTLNDVSKTRSASTQLPGSTVTPVYKKPQENSRTTKESFRIRYYDTTTPRQSNSESLVTANSINPSYLNNYNSLSNDAHQTERSVPNHKHSQSNRHWTSSPTVTQLWETTVFIDPDHINRGLDEDFRTHEPSGIDHRSTTPSSRNIFQADLQNSVTPQNYLNDLSTPWQWASNNNDSPTAFTLLPSVYSNTENTATPSPTYATRSSITTTLKSSITTNPVPTQDRNRSTKISVFNVTENEIQRAQEMFGGLNETSSNTLMNVMKQADSNATVRQLVLLLISHCNGPMNKTMEEEKEQLLNALLRLPVNEFTSEESRELIKGISKLHLPIGKSSESNNPTTPLIKTSTAPSTTVRAPASEPAVTTFRNRSNRKYKTTTSKPAVRQSGRQERLANPKLRNSVALDEESASDNRALDLLRSLYTIAAKWG</sequence>
<gene>
    <name evidence="1" type="ORF">QAD02_014500</name>
</gene>
<reference evidence="1" key="1">
    <citation type="submission" date="2023-04" db="EMBL/GenBank/DDBJ databases">
        <title>A chromosome-level genome assembly of the parasitoid wasp Eretmocerus hayati.</title>
        <authorList>
            <person name="Zhong Y."/>
            <person name="Liu S."/>
            <person name="Liu Y."/>
        </authorList>
    </citation>
    <scope>NUCLEOTIDE SEQUENCE</scope>
    <source>
        <strain evidence="1">ZJU_SS_LIU_2023</strain>
    </source>
</reference>
<keyword evidence="2" id="KW-1185">Reference proteome</keyword>
<name>A0ACC2P5H1_9HYME</name>
<comment type="caution">
    <text evidence="1">The sequence shown here is derived from an EMBL/GenBank/DDBJ whole genome shotgun (WGS) entry which is preliminary data.</text>
</comment>
<organism evidence="1 2">
    <name type="scientific">Eretmocerus hayati</name>
    <dbReference type="NCBI Taxonomy" id="131215"/>
    <lineage>
        <taxon>Eukaryota</taxon>
        <taxon>Metazoa</taxon>
        <taxon>Ecdysozoa</taxon>
        <taxon>Arthropoda</taxon>
        <taxon>Hexapoda</taxon>
        <taxon>Insecta</taxon>
        <taxon>Pterygota</taxon>
        <taxon>Neoptera</taxon>
        <taxon>Endopterygota</taxon>
        <taxon>Hymenoptera</taxon>
        <taxon>Apocrita</taxon>
        <taxon>Proctotrupomorpha</taxon>
        <taxon>Chalcidoidea</taxon>
        <taxon>Aphelinidae</taxon>
        <taxon>Aphelininae</taxon>
        <taxon>Eretmocerus</taxon>
    </lineage>
</organism>
<accession>A0ACC2P5H1</accession>
<evidence type="ECO:0000313" key="2">
    <source>
        <dbReference type="Proteomes" id="UP001239111"/>
    </source>
</evidence>
<evidence type="ECO:0000313" key="1">
    <source>
        <dbReference type="EMBL" id="KAJ8678713.1"/>
    </source>
</evidence>
<dbReference type="Proteomes" id="UP001239111">
    <property type="component" value="Chromosome 2"/>
</dbReference>
<dbReference type="EMBL" id="CM056742">
    <property type="protein sequence ID" value="KAJ8678713.1"/>
    <property type="molecule type" value="Genomic_DNA"/>
</dbReference>